<evidence type="ECO:0000313" key="1">
    <source>
        <dbReference type="EMBL" id="KAK7481880.1"/>
    </source>
</evidence>
<feature type="non-terminal residue" evidence="1">
    <location>
        <position position="1"/>
    </location>
</feature>
<feature type="non-terminal residue" evidence="1">
    <location>
        <position position="95"/>
    </location>
</feature>
<name>A0ABD0K399_9CAEN</name>
<evidence type="ECO:0000313" key="2">
    <source>
        <dbReference type="Proteomes" id="UP001519460"/>
    </source>
</evidence>
<accession>A0ABD0K399</accession>
<dbReference type="AlphaFoldDB" id="A0ABD0K399"/>
<protein>
    <submittedName>
        <fullName evidence="1">Uncharacterized protein</fullName>
    </submittedName>
</protein>
<organism evidence="1 2">
    <name type="scientific">Batillaria attramentaria</name>
    <dbReference type="NCBI Taxonomy" id="370345"/>
    <lineage>
        <taxon>Eukaryota</taxon>
        <taxon>Metazoa</taxon>
        <taxon>Spiralia</taxon>
        <taxon>Lophotrochozoa</taxon>
        <taxon>Mollusca</taxon>
        <taxon>Gastropoda</taxon>
        <taxon>Caenogastropoda</taxon>
        <taxon>Sorbeoconcha</taxon>
        <taxon>Cerithioidea</taxon>
        <taxon>Batillariidae</taxon>
        <taxon>Batillaria</taxon>
    </lineage>
</organism>
<reference evidence="1 2" key="1">
    <citation type="journal article" date="2023" name="Sci. Data">
        <title>Genome assembly of the Korean intertidal mud-creeper Batillaria attramentaria.</title>
        <authorList>
            <person name="Patra A.K."/>
            <person name="Ho P.T."/>
            <person name="Jun S."/>
            <person name="Lee S.J."/>
            <person name="Kim Y."/>
            <person name="Won Y.J."/>
        </authorList>
    </citation>
    <scope>NUCLEOTIDE SEQUENCE [LARGE SCALE GENOMIC DNA]</scope>
    <source>
        <strain evidence="1">Wonlab-2016</strain>
    </source>
</reference>
<dbReference type="Proteomes" id="UP001519460">
    <property type="component" value="Unassembled WGS sequence"/>
</dbReference>
<comment type="caution">
    <text evidence="1">The sequence shown here is derived from an EMBL/GenBank/DDBJ whole genome shotgun (WGS) entry which is preliminary data.</text>
</comment>
<gene>
    <name evidence="1" type="ORF">BaRGS_00026906</name>
</gene>
<dbReference type="EMBL" id="JACVVK020000255">
    <property type="protein sequence ID" value="KAK7481880.1"/>
    <property type="molecule type" value="Genomic_DNA"/>
</dbReference>
<sequence>VARSHISDISNSGSARLKLRPRTDNTLTRVLISSHFAEYLSIMLLKWKLFIWGLHLVSQQLAAHAVLLRNVTKLHVAATSLSVLLSKECPGDTGK</sequence>
<keyword evidence="2" id="KW-1185">Reference proteome</keyword>
<proteinExistence type="predicted"/>